<evidence type="ECO:0000256" key="6">
    <source>
        <dbReference type="ARBA" id="ARBA00047615"/>
    </source>
</evidence>
<evidence type="ECO:0000256" key="8">
    <source>
        <dbReference type="HAMAP-Rule" id="MF_00238"/>
    </source>
</evidence>
<evidence type="ECO:0000259" key="9">
    <source>
        <dbReference type="Pfam" id="PF02224"/>
    </source>
</evidence>
<evidence type="ECO:0000256" key="2">
    <source>
        <dbReference type="ARBA" id="ARBA00022679"/>
    </source>
</evidence>
<dbReference type="CDD" id="cd02020">
    <property type="entry name" value="CMPK"/>
    <property type="match status" value="1"/>
</dbReference>
<reference evidence="10" key="1">
    <citation type="submission" date="2020-10" db="EMBL/GenBank/DDBJ databases">
        <authorList>
            <person name="Gilroy R."/>
        </authorList>
    </citation>
    <scope>NUCLEOTIDE SEQUENCE</scope>
    <source>
        <strain evidence="10">1383</strain>
    </source>
</reference>
<dbReference type="HAMAP" id="MF_00238">
    <property type="entry name" value="Cytidyl_kinase_type1"/>
    <property type="match status" value="1"/>
</dbReference>
<dbReference type="NCBIfam" id="TIGR00017">
    <property type="entry name" value="cmk"/>
    <property type="match status" value="1"/>
</dbReference>
<evidence type="ECO:0000256" key="5">
    <source>
        <dbReference type="ARBA" id="ARBA00022840"/>
    </source>
</evidence>
<keyword evidence="4 8" id="KW-0418">Kinase</keyword>
<dbReference type="Gene3D" id="3.40.50.300">
    <property type="entry name" value="P-loop containing nucleotide triphosphate hydrolases"/>
    <property type="match status" value="1"/>
</dbReference>
<dbReference type="Pfam" id="PF02224">
    <property type="entry name" value="Cytidylate_kin"/>
    <property type="match status" value="1"/>
</dbReference>
<evidence type="ECO:0000313" key="11">
    <source>
        <dbReference type="Proteomes" id="UP000824161"/>
    </source>
</evidence>
<dbReference type="PANTHER" id="PTHR21299:SF2">
    <property type="entry name" value="CYTIDYLATE KINASE"/>
    <property type="match status" value="1"/>
</dbReference>
<comment type="catalytic activity">
    <reaction evidence="6 8">
        <text>dCMP + ATP = dCDP + ADP</text>
        <dbReference type="Rhea" id="RHEA:25094"/>
        <dbReference type="ChEBI" id="CHEBI:30616"/>
        <dbReference type="ChEBI" id="CHEBI:57566"/>
        <dbReference type="ChEBI" id="CHEBI:58593"/>
        <dbReference type="ChEBI" id="CHEBI:456216"/>
        <dbReference type="EC" id="2.7.4.25"/>
    </reaction>
</comment>
<dbReference type="GO" id="GO:0036431">
    <property type="term" value="F:dCMP kinase activity"/>
    <property type="evidence" value="ECO:0007669"/>
    <property type="project" value="InterPro"/>
</dbReference>
<proteinExistence type="inferred from homology"/>
<keyword evidence="5 8" id="KW-0067">ATP-binding</keyword>
<evidence type="ECO:0000313" key="10">
    <source>
        <dbReference type="EMBL" id="HIT97940.1"/>
    </source>
</evidence>
<dbReference type="EMBL" id="DVLY01000089">
    <property type="protein sequence ID" value="HIT97940.1"/>
    <property type="molecule type" value="Genomic_DNA"/>
</dbReference>
<evidence type="ECO:0000256" key="7">
    <source>
        <dbReference type="ARBA" id="ARBA00048478"/>
    </source>
</evidence>
<keyword evidence="8" id="KW-0963">Cytoplasm</keyword>
<dbReference type="AlphaFoldDB" id="A0A9D1KUD6"/>
<dbReference type="GO" id="GO:0015949">
    <property type="term" value="P:nucleobase-containing small molecule interconversion"/>
    <property type="evidence" value="ECO:0007669"/>
    <property type="project" value="TreeGrafter"/>
</dbReference>
<dbReference type="SUPFAM" id="SSF52540">
    <property type="entry name" value="P-loop containing nucleoside triphosphate hydrolases"/>
    <property type="match status" value="1"/>
</dbReference>
<reference evidence="10" key="2">
    <citation type="journal article" date="2021" name="PeerJ">
        <title>Extensive microbial diversity within the chicken gut microbiome revealed by metagenomics and culture.</title>
        <authorList>
            <person name="Gilroy R."/>
            <person name="Ravi A."/>
            <person name="Getino M."/>
            <person name="Pursley I."/>
            <person name="Horton D.L."/>
            <person name="Alikhan N.F."/>
            <person name="Baker D."/>
            <person name="Gharbi K."/>
            <person name="Hall N."/>
            <person name="Watson M."/>
            <person name="Adriaenssens E.M."/>
            <person name="Foster-Nyarko E."/>
            <person name="Jarju S."/>
            <person name="Secka A."/>
            <person name="Antonio M."/>
            <person name="Oren A."/>
            <person name="Chaudhuri R.R."/>
            <person name="La Ragione R."/>
            <person name="Hildebrand F."/>
            <person name="Pallen M.J."/>
        </authorList>
    </citation>
    <scope>NUCLEOTIDE SEQUENCE</scope>
    <source>
        <strain evidence="10">1383</strain>
    </source>
</reference>
<dbReference type="EC" id="2.7.4.25" evidence="8"/>
<dbReference type="InterPro" id="IPR011994">
    <property type="entry name" value="Cytidylate_kinase_dom"/>
</dbReference>
<evidence type="ECO:0000256" key="4">
    <source>
        <dbReference type="ARBA" id="ARBA00022777"/>
    </source>
</evidence>
<dbReference type="InterPro" id="IPR003136">
    <property type="entry name" value="Cytidylate_kin"/>
</dbReference>
<comment type="catalytic activity">
    <reaction evidence="7 8">
        <text>CMP + ATP = CDP + ADP</text>
        <dbReference type="Rhea" id="RHEA:11600"/>
        <dbReference type="ChEBI" id="CHEBI:30616"/>
        <dbReference type="ChEBI" id="CHEBI:58069"/>
        <dbReference type="ChEBI" id="CHEBI:60377"/>
        <dbReference type="ChEBI" id="CHEBI:456216"/>
        <dbReference type="EC" id="2.7.4.25"/>
    </reaction>
</comment>
<dbReference type="PANTHER" id="PTHR21299">
    <property type="entry name" value="CYTIDYLATE KINASE/PANTOATE-BETA-ALANINE LIGASE"/>
    <property type="match status" value="1"/>
</dbReference>
<evidence type="ECO:0000256" key="3">
    <source>
        <dbReference type="ARBA" id="ARBA00022741"/>
    </source>
</evidence>
<dbReference type="GO" id="GO:0005829">
    <property type="term" value="C:cytosol"/>
    <property type="evidence" value="ECO:0007669"/>
    <property type="project" value="TreeGrafter"/>
</dbReference>
<feature type="domain" description="Cytidylate kinase" evidence="9">
    <location>
        <begin position="50"/>
        <end position="258"/>
    </location>
</feature>
<keyword evidence="3 8" id="KW-0547">Nucleotide-binding</keyword>
<gene>
    <name evidence="8" type="primary">cmk</name>
    <name evidence="10" type="ORF">IAC44_03780</name>
</gene>
<name>A0A9D1KUD6_9FLAO</name>
<dbReference type="Proteomes" id="UP000824161">
    <property type="component" value="Unassembled WGS sequence"/>
</dbReference>
<evidence type="ECO:0000256" key="1">
    <source>
        <dbReference type="ARBA" id="ARBA00009427"/>
    </source>
</evidence>
<protein>
    <recommendedName>
        <fullName evidence="8">Cytidylate kinase</fullName>
        <shortName evidence="8">CK</shortName>
        <ecNumber evidence="8">2.7.4.25</ecNumber>
    </recommendedName>
    <alternativeName>
        <fullName evidence="8">Cytidine monophosphate kinase</fullName>
        <shortName evidence="8">CMP kinase</shortName>
    </alternativeName>
</protein>
<dbReference type="GO" id="GO:0005524">
    <property type="term" value="F:ATP binding"/>
    <property type="evidence" value="ECO:0007669"/>
    <property type="project" value="UniProtKB-UniRule"/>
</dbReference>
<comment type="caution">
    <text evidence="10">The sequence shown here is derived from an EMBL/GenBank/DDBJ whole genome shotgun (WGS) entry which is preliminary data.</text>
</comment>
<feature type="binding site" evidence="8">
    <location>
        <begin position="54"/>
        <end position="62"/>
    </location>
    <ligand>
        <name>ATP</name>
        <dbReference type="ChEBI" id="CHEBI:30616"/>
    </ligand>
</feature>
<sequence>MTLFLPFFPSPPYLPDKITGKSHPDSRVFSYICFPQKQKARNILDRKPIIAVDGVSGSGKSTIARTLARKYGLTYIDTGAMYRALTYYAMQEHYLQEGEFFKNLLIADLNKIEIGFDAQGHTLLNGQDVETEIRSMDVSQNVSLVSSVPEVRQAMVLLQRSISRQNGIAMDGRDIGTVVFPDADVKLFIVSDPRVRARRRCDELKAKGVEVDFEQVLDNITSRDYMDTHRETSPLVKAPDAIEIDNSTLTLTQQEEEIDRIVAEKLKKY</sequence>
<dbReference type="GO" id="GO:0006220">
    <property type="term" value="P:pyrimidine nucleotide metabolic process"/>
    <property type="evidence" value="ECO:0007669"/>
    <property type="project" value="UniProtKB-UniRule"/>
</dbReference>
<organism evidence="10 11">
    <name type="scientific">Candidatus Merdimorpha stercoravium</name>
    <dbReference type="NCBI Taxonomy" id="2840863"/>
    <lineage>
        <taxon>Bacteria</taxon>
        <taxon>Pseudomonadati</taxon>
        <taxon>Bacteroidota</taxon>
        <taxon>Flavobacteriia</taxon>
        <taxon>Flavobacteriales</taxon>
        <taxon>Candidatus Merdimorpha</taxon>
    </lineage>
</organism>
<dbReference type="InterPro" id="IPR027417">
    <property type="entry name" value="P-loop_NTPase"/>
</dbReference>
<accession>A0A9D1KUD6</accession>
<comment type="subcellular location">
    <subcellularLocation>
        <location evidence="8">Cytoplasm</location>
    </subcellularLocation>
</comment>
<keyword evidence="2 8" id="KW-0808">Transferase</keyword>
<comment type="similarity">
    <text evidence="1 8">Belongs to the cytidylate kinase family. Type 1 subfamily.</text>
</comment>